<keyword evidence="2" id="KW-0677">Repeat</keyword>
<dbReference type="SMART" id="SM00256">
    <property type="entry name" value="FBOX"/>
    <property type="match status" value="1"/>
</dbReference>
<dbReference type="InterPro" id="IPR036047">
    <property type="entry name" value="F-box-like_dom_sf"/>
</dbReference>
<dbReference type="Pfam" id="PF12937">
    <property type="entry name" value="F-box-like"/>
    <property type="match status" value="1"/>
</dbReference>
<evidence type="ECO:0000313" key="3">
    <source>
        <dbReference type="EMBL" id="EKC34949.1"/>
    </source>
</evidence>
<dbReference type="CDD" id="cd00200">
    <property type="entry name" value="WD40"/>
    <property type="match status" value="1"/>
</dbReference>
<dbReference type="InterPro" id="IPR036322">
    <property type="entry name" value="WD40_repeat_dom_sf"/>
</dbReference>
<dbReference type="InterPro" id="IPR001810">
    <property type="entry name" value="F-box_dom"/>
</dbReference>
<dbReference type="SUPFAM" id="SSF50978">
    <property type="entry name" value="WD40 repeat-like"/>
    <property type="match status" value="1"/>
</dbReference>
<keyword evidence="1" id="KW-0853">WD repeat</keyword>
<gene>
    <name evidence="3" type="ORF">CGI_10006888</name>
</gene>
<organism evidence="3">
    <name type="scientific">Magallana gigas</name>
    <name type="common">Pacific oyster</name>
    <name type="synonym">Crassostrea gigas</name>
    <dbReference type="NCBI Taxonomy" id="29159"/>
    <lineage>
        <taxon>Eukaryota</taxon>
        <taxon>Metazoa</taxon>
        <taxon>Spiralia</taxon>
        <taxon>Lophotrochozoa</taxon>
        <taxon>Mollusca</taxon>
        <taxon>Bivalvia</taxon>
        <taxon>Autobranchia</taxon>
        <taxon>Pteriomorphia</taxon>
        <taxon>Ostreida</taxon>
        <taxon>Ostreoidea</taxon>
        <taxon>Ostreidae</taxon>
        <taxon>Magallana</taxon>
    </lineage>
</organism>
<evidence type="ECO:0000256" key="2">
    <source>
        <dbReference type="ARBA" id="ARBA00022737"/>
    </source>
</evidence>
<dbReference type="PROSITE" id="PS50181">
    <property type="entry name" value="FBOX"/>
    <property type="match status" value="1"/>
</dbReference>
<dbReference type="Gene3D" id="1.20.1280.50">
    <property type="match status" value="1"/>
</dbReference>
<dbReference type="AlphaFoldDB" id="K1QUJ8"/>
<dbReference type="HOGENOM" id="CLU_556971_0_0_1"/>
<reference evidence="3" key="1">
    <citation type="journal article" date="2012" name="Nature">
        <title>The oyster genome reveals stress adaptation and complexity of shell formation.</title>
        <authorList>
            <person name="Zhang G."/>
            <person name="Fang X."/>
            <person name="Guo X."/>
            <person name="Li L."/>
            <person name="Luo R."/>
            <person name="Xu F."/>
            <person name="Yang P."/>
            <person name="Zhang L."/>
            <person name="Wang X."/>
            <person name="Qi H."/>
            <person name="Xiong Z."/>
            <person name="Que H."/>
            <person name="Xie Y."/>
            <person name="Holland P.W."/>
            <person name="Paps J."/>
            <person name="Zhu Y."/>
            <person name="Wu F."/>
            <person name="Chen Y."/>
            <person name="Wang J."/>
            <person name="Peng C."/>
            <person name="Meng J."/>
            <person name="Yang L."/>
            <person name="Liu J."/>
            <person name="Wen B."/>
            <person name="Zhang N."/>
            <person name="Huang Z."/>
            <person name="Zhu Q."/>
            <person name="Feng Y."/>
            <person name="Mount A."/>
            <person name="Hedgecock D."/>
            <person name="Xu Z."/>
            <person name="Liu Y."/>
            <person name="Domazet-Loso T."/>
            <person name="Du Y."/>
            <person name="Sun X."/>
            <person name="Zhang S."/>
            <person name="Liu B."/>
            <person name="Cheng P."/>
            <person name="Jiang X."/>
            <person name="Li J."/>
            <person name="Fan D."/>
            <person name="Wang W."/>
            <person name="Fu W."/>
            <person name="Wang T."/>
            <person name="Wang B."/>
            <person name="Zhang J."/>
            <person name="Peng Z."/>
            <person name="Li Y."/>
            <person name="Li N."/>
            <person name="Wang J."/>
            <person name="Chen M."/>
            <person name="He Y."/>
            <person name="Tan F."/>
            <person name="Song X."/>
            <person name="Zheng Q."/>
            <person name="Huang R."/>
            <person name="Yang H."/>
            <person name="Du X."/>
            <person name="Chen L."/>
            <person name="Yang M."/>
            <person name="Gaffney P.M."/>
            <person name="Wang S."/>
            <person name="Luo L."/>
            <person name="She Z."/>
            <person name="Ming Y."/>
            <person name="Huang W."/>
            <person name="Zhang S."/>
            <person name="Huang B."/>
            <person name="Zhang Y."/>
            <person name="Qu T."/>
            <person name="Ni P."/>
            <person name="Miao G."/>
            <person name="Wang J."/>
            <person name="Wang Q."/>
            <person name="Steinberg C.E."/>
            <person name="Wang H."/>
            <person name="Li N."/>
            <person name="Qian L."/>
            <person name="Zhang G."/>
            <person name="Li Y."/>
            <person name="Yang H."/>
            <person name="Liu X."/>
            <person name="Wang J."/>
            <person name="Yin Y."/>
            <person name="Wang J."/>
        </authorList>
    </citation>
    <scope>NUCLEOTIDE SEQUENCE [LARGE SCALE GENOMIC DNA]</scope>
    <source>
        <strain evidence="3">05x7-T-G4-1.051#20</strain>
    </source>
</reference>
<dbReference type="PANTHER" id="PTHR22847">
    <property type="entry name" value="WD40 REPEAT PROTEIN"/>
    <property type="match status" value="1"/>
</dbReference>
<dbReference type="GO" id="GO:1990234">
    <property type="term" value="C:transferase complex"/>
    <property type="evidence" value="ECO:0007669"/>
    <property type="project" value="UniProtKB-ARBA"/>
</dbReference>
<dbReference type="SMART" id="SM00320">
    <property type="entry name" value="WD40"/>
    <property type="match status" value="5"/>
</dbReference>
<evidence type="ECO:0000256" key="1">
    <source>
        <dbReference type="ARBA" id="ARBA00022574"/>
    </source>
</evidence>
<dbReference type="EMBL" id="JH818406">
    <property type="protein sequence ID" value="EKC34949.1"/>
    <property type="molecule type" value="Genomic_DNA"/>
</dbReference>
<dbReference type="PROSITE" id="PS50082">
    <property type="entry name" value="WD_REPEATS_2"/>
    <property type="match status" value="3"/>
</dbReference>
<dbReference type="InterPro" id="IPR001680">
    <property type="entry name" value="WD40_rpt"/>
</dbReference>
<proteinExistence type="predicted"/>
<dbReference type="Gene3D" id="2.130.10.10">
    <property type="entry name" value="YVTN repeat-like/Quinoprotein amine dehydrogenase"/>
    <property type="match status" value="2"/>
</dbReference>
<name>K1QUJ8_MAGGI</name>
<dbReference type="PANTHER" id="PTHR22847:SF637">
    <property type="entry name" value="WD REPEAT DOMAIN 5B"/>
    <property type="match status" value="1"/>
</dbReference>
<dbReference type="InterPro" id="IPR015943">
    <property type="entry name" value="WD40/YVTN_repeat-like_dom_sf"/>
</dbReference>
<dbReference type="SUPFAM" id="SSF81383">
    <property type="entry name" value="F-box domain"/>
    <property type="match status" value="1"/>
</dbReference>
<accession>K1QUJ8</accession>
<sequence length="490" mass="55672">MTAHLRQQLNLTQAGSAAHLRYKGQNTSMDDHTLVLCRNHHQYKQVNIKNAGHARTMSSDDERKKQGLISLPPELVEKIFLYLDVEDIARLSCVCLAWREIANVDHIWLHHCMERKWMRFGLHDNILQELPLCKPQSNVSNTSPYFRLYIPKETRLSPICRWKNVFIRVLHLFKNWDKGRYTLPLTLKGHKDQVKAIDCNRTCIVSGSEDNTVIVWSLSTGSKLFDIKVHSDAVTAVKLKGNMLVTGCADSSVRVIDSTSGQLAFSLQGHQGSVDHLAIIEDFIVSAGTDRTVMVWSISQQKHVHTLRGHVDEIECMAHSGYTVVTGSWDKALMYCLACSTDVIASGSSDSTIIIWSYSGSLLHTLMGHLGVVRCLYINEFRLVSGGDQKKINVWDYRSGKLLNTIHRNPTRLHKLLGFWDRGLQNNFSGRKYFRSREISYKGNKSRREDVRGGKSWEVCRRDTGASFFYPLESFSSCSQTDVKKAGLKR</sequence>
<protein>
    <submittedName>
        <fullName evidence="3">F-box/WD repeat-containing protein 7</fullName>
    </submittedName>
</protein>
<dbReference type="PRINTS" id="PR00320">
    <property type="entry name" value="GPROTEINBRPT"/>
</dbReference>
<dbReference type="Pfam" id="PF00400">
    <property type="entry name" value="WD40"/>
    <property type="match status" value="5"/>
</dbReference>
<dbReference type="InterPro" id="IPR020472">
    <property type="entry name" value="WD40_PAC1"/>
</dbReference>
<dbReference type="PROSITE" id="PS50294">
    <property type="entry name" value="WD_REPEATS_REGION"/>
    <property type="match status" value="2"/>
</dbReference>
<dbReference type="InParanoid" id="K1QUJ8"/>